<accession>A0AAD4EAA8</accession>
<dbReference type="RefSeq" id="XP_041226838.1">
    <property type="nucleotide sequence ID" value="XM_041373331.1"/>
</dbReference>
<feature type="non-terminal residue" evidence="1">
    <location>
        <position position="86"/>
    </location>
</feature>
<evidence type="ECO:0000313" key="2">
    <source>
        <dbReference type="Proteomes" id="UP001195769"/>
    </source>
</evidence>
<name>A0AAD4EAA8_9AGAM</name>
<evidence type="ECO:0000313" key="1">
    <source>
        <dbReference type="EMBL" id="KAG1901263.1"/>
    </source>
</evidence>
<keyword evidence="2" id="KW-1185">Reference proteome</keyword>
<evidence type="ECO:0008006" key="3">
    <source>
        <dbReference type="Google" id="ProtNLM"/>
    </source>
</evidence>
<feature type="non-terminal residue" evidence="1">
    <location>
        <position position="1"/>
    </location>
</feature>
<protein>
    <recommendedName>
        <fullName evidence="3">DUF4939 domain-containing protein</fullName>
    </recommendedName>
</protein>
<comment type="caution">
    <text evidence="1">The sequence shown here is derived from an EMBL/GenBank/DDBJ whole genome shotgun (WGS) entry which is preliminary data.</text>
</comment>
<gene>
    <name evidence="1" type="ORF">F5891DRAFT_893453</name>
</gene>
<dbReference type="EMBL" id="JABBWK010000022">
    <property type="protein sequence ID" value="KAG1901263.1"/>
    <property type="molecule type" value="Genomic_DNA"/>
</dbReference>
<reference evidence="1" key="1">
    <citation type="journal article" date="2020" name="New Phytol.">
        <title>Comparative genomics reveals dynamic genome evolution in host specialist ectomycorrhizal fungi.</title>
        <authorList>
            <person name="Lofgren L.A."/>
            <person name="Nguyen N.H."/>
            <person name="Vilgalys R."/>
            <person name="Ruytinx J."/>
            <person name="Liao H.L."/>
            <person name="Branco S."/>
            <person name="Kuo A."/>
            <person name="LaButti K."/>
            <person name="Lipzen A."/>
            <person name="Andreopoulos W."/>
            <person name="Pangilinan J."/>
            <person name="Riley R."/>
            <person name="Hundley H."/>
            <person name="Na H."/>
            <person name="Barry K."/>
            <person name="Grigoriev I.V."/>
            <person name="Stajich J.E."/>
            <person name="Kennedy P.G."/>
        </authorList>
    </citation>
    <scope>NUCLEOTIDE SEQUENCE</scope>
    <source>
        <strain evidence="1">FC203</strain>
    </source>
</reference>
<dbReference type="AlphaFoldDB" id="A0AAD4EAA8"/>
<organism evidence="1 2">
    <name type="scientific">Suillus fuscotomentosus</name>
    <dbReference type="NCBI Taxonomy" id="1912939"/>
    <lineage>
        <taxon>Eukaryota</taxon>
        <taxon>Fungi</taxon>
        <taxon>Dikarya</taxon>
        <taxon>Basidiomycota</taxon>
        <taxon>Agaricomycotina</taxon>
        <taxon>Agaricomycetes</taxon>
        <taxon>Agaricomycetidae</taxon>
        <taxon>Boletales</taxon>
        <taxon>Suillineae</taxon>
        <taxon>Suillaceae</taxon>
        <taxon>Suillus</taxon>
    </lineage>
</organism>
<dbReference type="Proteomes" id="UP001195769">
    <property type="component" value="Unassembled WGS sequence"/>
</dbReference>
<dbReference type="GeneID" id="64667629"/>
<proteinExistence type="predicted"/>
<sequence>KASVAEPDAYDGKYDTFDPFMSQLYLLFSAKPAVYVNDQMKIVTALSFMKNGFAGTWMTNVTKQLREGTVTFTSWTAFKRKLKEVF</sequence>